<sequence length="81" mass="8234">MTSPVAPKPGPVGPTEIPVPPDGRVPSATRPPATRPPAGRSALPDRPGLPGPFKFSAAPTDITTQVFVVCGGLDDRVIGRA</sequence>
<evidence type="ECO:0000313" key="2">
    <source>
        <dbReference type="EMBL" id="GID52856.1"/>
    </source>
</evidence>
<protein>
    <submittedName>
        <fullName evidence="2">Uncharacterized protein</fullName>
    </submittedName>
</protein>
<name>A0ABQ3X2Z0_9ACTN</name>
<feature type="compositionally biased region" description="Low complexity" evidence="1">
    <location>
        <begin position="24"/>
        <end position="42"/>
    </location>
</feature>
<proteinExistence type="predicted"/>
<comment type="caution">
    <text evidence="2">The sequence shown here is derived from an EMBL/GenBank/DDBJ whole genome shotgun (WGS) entry which is preliminary data.</text>
</comment>
<reference evidence="2 3" key="1">
    <citation type="submission" date="2021-01" db="EMBL/GenBank/DDBJ databases">
        <title>Whole genome shotgun sequence of Actinoplanes couchii NBRC 106145.</title>
        <authorList>
            <person name="Komaki H."/>
            <person name="Tamura T."/>
        </authorList>
    </citation>
    <scope>NUCLEOTIDE SEQUENCE [LARGE SCALE GENOMIC DNA]</scope>
    <source>
        <strain evidence="2 3">NBRC 106145</strain>
    </source>
</reference>
<dbReference type="Proteomes" id="UP000612282">
    <property type="component" value="Unassembled WGS sequence"/>
</dbReference>
<keyword evidence="3" id="KW-1185">Reference proteome</keyword>
<organism evidence="2 3">
    <name type="scientific">Actinoplanes couchii</name>
    <dbReference type="NCBI Taxonomy" id="403638"/>
    <lineage>
        <taxon>Bacteria</taxon>
        <taxon>Bacillati</taxon>
        <taxon>Actinomycetota</taxon>
        <taxon>Actinomycetes</taxon>
        <taxon>Micromonosporales</taxon>
        <taxon>Micromonosporaceae</taxon>
        <taxon>Actinoplanes</taxon>
    </lineage>
</organism>
<accession>A0ABQ3X2Z0</accession>
<dbReference type="EMBL" id="BOMG01000024">
    <property type="protein sequence ID" value="GID52856.1"/>
    <property type="molecule type" value="Genomic_DNA"/>
</dbReference>
<feature type="region of interest" description="Disordered" evidence="1">
    <location>
        <begin position="1"/>
        <end position="57"/>
    </location>
</feature>
<evidence type="ECO:0000313" key="3">
    <source>
        <dbReference type="Proteomes" id="UP000612282"/>
    </source>
</evidence>
<feature type="compositionally biased region" description="Pro residues" evidence="1">
    <location>
        <begin position="1"/>
        <end position="23"/>
    </location>
</feature>
<evidence type="ECO:0000256" key="1">
    <source>
        <dbReference type="SAM" id="MobiDB-lite"/>
    </source>
</evidence>
<gene>
    <name evidence="2" type="ORF">Aco03nite_012600</name>
</gene>